<proteinExistence type="predicted"/>
<evidence type="ECO:0000313" key="2">
    <source>
        <dbReference type="Proteomes" id="UP001139648"/>
    </source>
</evidence>
<organism evidence="1 2">
    <name type="scientific">Nonomuraea thailandensis</name>
    <dbReference type="NCBI Taxonomy" id="1188745"/>
    <lineage>
        <taxon>Bacteria</taxon>
        <taxon>Bacillati</taxon>
        <taxon>Actinomycetota</taxon>
        <taxon>Actinomycetes</taxon>
        <taxon>Streptosporangiales</taxon>
        <taxon>Streptosporangiaceae</taxon>
        <taxon>Nonomuraea</taxon>
    </lineage>
</organism>
<protein>
    <submittedName>
        <fullName evidence="1">Uncharacterized protein</fullName>
    </submittedName>
</protein>
<name>A0A9X2GXQ5_9ACTN</name>
<sequence length="230" mass="24950">MKPLQTVDALADAVVLTPLPYAYESYDQDQVVTTTAYTTREPGLLVRSRNPEDGEDGPRWLVVHWHGEAIQGRHDYTSPWQALMAADRLGALGVDWRQTSQTLKATGTPDGLWNALLGGALIDRAGAILKAVTSDDEDRYDHYDPVMDLLAAGWSPEALTARLTEPGSELPLTDLLTALLAALAPVDGRPPWCGHCLAVARQTVDERGWLTQCPQCHPMPEAAGTAECPS</sequence>
<comment type="caution">
    <text evidence="1">The sequence shown here is derived from an EMBL/GenBank/DDBJ whole genome shotgun (WGS) entry which is preliminary data.</text>
</comment>
<reference evidence="1" key="1">
    <citation type="submission" date="2022-06" db="EMBL/GenBank/DDBJ databases">
        <title>Sequencing the genomes of 1000 actinobacteria strains.</title>
        <authorList>
            <person name="Klenk H.-P."/>
        </authorList>
    </citation>
    <scope>NUCLEOTIDE SEQUENCE</scope>
    <source>
        <strain evidence="1">DSM 46694</strain>
    </source>
</reference>
<dbReference type="RefSeq" id="WP_253760350.1">
    <property type="nucleotide sequence ID" value="NZ_BAABKA010000019.1"/>
</dbReference>
<evidence type="ECO:0000313" key="1">
    <source>
        <dbReference type="EMBL" id="MCP2365802.1"/>
    </source>
</evidence>
<dbReference type="AlphaFoldDB" id="A0A9X2GXQ5"/>
<accession>A0A9X2GXQ5</accession>
<dbReference type="EMBL" id="JAMZEB010000004">
    <property type="protein sequence ID" value="MCP2365802.1"/>
    <property type="molecule type" value="Genomic_DNA"/>
</dbReference>
<dbReference type="Proteomes" id="UP001139648">
    <property type="component" value="Unassembled WGS sequence"/>
</dbReference>
<keyword evidence="2" id="KW-1185">Reference proteome</keyword>
<gene>
    <name evidence="1" type="ORF">HD597_012906</name>
</gene>